<feature type="domain" description="Polymerase/histidinol phosphatase N-terminal" evidence="1">
    <location>
        <begin position="7"/>
        <end position="72"/>
    </location>
</feature>
<dbReference type="InterPro" id="IPR003141">
    <property type="entry name" value="Pol/His_phosphatase_N"/>
</dbReference>
<comment type="caution">
    <text evidence="3">The sequence shown here is derived from an EMBL/GenBank/DDBJ whole genome shotgun (WGS) entry which is preliminary data.</text>
</comment>
<proteinExistence type="predicted"/>
<dbReference type="SMART" id="SM00481">
    <property type="entry name" value="POLIIIAc"/>
    <property type="match status" value="1"/>
</dbReference>
<dbReference type="InterPro" id="IPR004013">
    <property type="entry name" value="PHP_dom"/>
</dbReference>
<dbReference type="GO" id="GO:0004534">
    <property type="term" value="F:5'-3' RNA exonuclease activity"/>
    <property type="evidence" value="ECO:0007669"/>
    <property type="project" value="TreeGrafter"/>
</dbReference>
<protein>
    <submittedName>
        <fullName evidence="3">Phosphatase</fullName>
    </submittedName>
</protein>
<evidence type="ECO:0000313" key="3">
    <source>
        <dbReference type="EMBL" id="HGU47374.1"/>
    </source>
</evidence>
<organism evidence="3">
    <name type="scientific">candidate division WOR-3 bacterium</name>
    <dbReference type="NCBI Taxonomy" id="2052148"/>
    <lineage>
        <taxon>Bacteria</taxon>
        <taxon>Bacteria division WOR-3</taxon>
    </lineage>
</organism>
<reference evidence="3" key="1">
    <citation type="journal article" date="2020" name="mSystems">
        <title>Genome- and Community-Level Interaction Insights into Carbon Utilization and Element Cycling Functions of Hydrothermarchaeota in Hydrothermal Sediment.</title>
        <authorList>
            <person name="Zhou Z."/>
            <person name="Liu Y."/>
            <person name="Xu W."/>
            <person name="Pan J."/>
            <person name="Luo Z.H."/>
            <person name="Li M."/>
        </authorList>
    </citation>
    <scope>NUCLEOTIDE SEQUENCE [LARGE SCALE GENOMIC DNA]</scope>
    <source>
        <strain evidence="3">SpSt-594</strain>
        <strain evidence="2">SpSt-655</strain>
    </source>
</reference>
<dbReference type="GO" id="GO:0035312">
    <property type="term" value="F:5'-3' DNA exonuclease activity"/>
    <property type="evidence" value="ECO:0007669"/>
    <property type="project" value="TreeGrafter"/>
</dbReference>
<dbReference type="EMBL" id="DTBX01000116">
    <property type="protein sequence ID" value="HGQ55470.1"/>
    <property type="molecule type" value="Genomic_DNA"/>
</dbReference>
<evidence type="ECO:0000259" key="1">
    <source>
        <dbReference type="SMART" id="SM00481"/>
    </source>
</evidence>
<dbReference type="Pfam" id="PF02811">
    <property type="entry name" value="PHP"/>
    <property type="match status" value="1"/>
</dbReference>
<sequence length="280" mass="31837">MEDYRYCDLHIHTIFSDGLYSPEEVVRKAKELGFSAIGIADHDAVTGIGKAIKEGEKLGIEVIPACEFSCLMEDKDVHILGYLLDYQNPSLESFLKKVQDKRIERAEKIIGNLSKQGIKIKLERVLEIAKNGSVGRPHIAQALLEEGYVSTIEEAFMKFIGYHSPAYVPKMEISPEEALKIIRDFKGIPVLAHPVSYDFEKIIFPLIKLGILGIEVYHPDHTEYHINYFSEIAKKYNLLITGGSDCHGGRKGKLFMGEIKLPYFHLERLKEKKKQLFLDI</sequence>
<dbReference type="Gene3D" id="1.10.150.650">
    <property type="match status" value="1"/>
</dbReference>
<gene>
    <name evidence="3" type="ORF">ENT60_02285</name>
    <name evidence="2" type="ORF">ENU28_03270</name>
</gene>
<dbReference type="AlphaFoldDB" id="A0A7C4W9A5"/>
<dbReference type="PANTHER" id="PTHR42924:SF3">
    <property type="entry name" value="POLYMERASE_HISTIDINOL PHOSPHATASE N-TERMINAL DOMAIN-CONTAINING PROTEIN"/>
    <property type="match status" value="1"/>
</dbReference>
<accession>A0A7C4W9A5</accession>
<dbReference type="EMBL" id="DSZH01000104">
    <property type="protein sequence ID" value="HGU47374.1"/>
    <property type="molecule type" value="Genomic_DNA"/>
</dbReference>
<evidence type="ECO:0000313" key="2">
    <source>
        <dbReference type="EMBL" id="HGQ55470.1"/>
    </source>
</evidence>
<dbReference type="CDD" id="cd07438">
    <property type="entry name" value="PHP_HisPPase_AMP"/>
    <property type="match status" value="1"/>
</dbReference>
<dbReference type="PANTHER" id="PTHR42924">
    <property type="entry name" value="EXONUCLEASE"/>
    <property type="match status" value="1"/>
</dbReference>
<name>A0A7C4W9A5_UNCW3</name>
<dbReference type="InterPro" id="IPR052018">
    <property type="entry name" value="PHP_domain"/>
</dbReference>
<dbReference type="InterPro" id="IPR016195">
    <property type="entry name" value="Pol/histidinol_Pase-like"/>
</dbReference>
<dbReference type="Gene3D" id="3.20.20.140">
    <property type="entry name" value="Metal-dependent hydrolases"/>
    <property type="match status" value="1"/>
</dbReference>
<dbReference type="SUPFAM" id="SSF89550">
    <property type="entry name" value="PHP domain-like"/>
    <property type="match status" value="1"/>
</dbReference>